<dbReference type="PANTHER" id="PTHR43669:SF3">
    <property type="entry name" value="ALCOHOL DEHYDROGENASE, PUTATIVE (AFU_ORTHOLOGUE AFUA_3G03445)-RELATED"/>
    <property type="match status" value="1"/>
</dbReference>
<keyword evidence="3" id="KW-0560">Oxidoreductase</keyword>
<dbReference type="PROSITE" id="PS00061">
    <property type="entry name" value="ADH_SHORT"/>
    <property type="match status" value="1"/>
</dbReference>
<dbReference type="InterPro" id="IPR002347">
    <property type="entry name" value="SDR_fam"/>
</dbReference>
<comment type="caution">
    <text evidence="5">The sequence shown here is derived from an EMBL/GenBank/DDBJ whole genome shotgun (WGS) entry which is preliminary data.</text>
</comment>
<dbReference type="Gene3D" id="3.40.50.720">
    <property type="entry name" value="NAD(P)-binding Rossmann-like Domain"/>
    <property type="match status" value="1"/>
</dbReference>
<sequence>MNNWTGHTILITGGGTGIGLAFAKRLLQDGNKVILVGRRKDVLEKVKQETPAFEYIVGDVGSEQGRIDLYQAAITRFPTVNVIFNNAGIQRLVQIQNPGSDWKTVQSEIDINLSAPIHLSILFSDHLLKQPSAAIINVTSGLSFIPYVNCPVYASTKAALHSFTWSLRSQYKNTNVKIIEVVPPAVDTDLQAPGLHKFGVNVDVFADSVYGRLKNGEDEVGYGMAEESRVLFKDAFSHKFNALNNH</sequence>
<protein>
    <recommendedName>
        <fullName evidence="7">Short-chain dehydrogenase</fullName>
    </recommendedName>
</protein>
<keyword evidence="2" id="KW-0521">NADP</keyword>
<evidence type="ECO:0000256" key="3">
    <source>
        <dbReference type="ARBA" id="ARBA00023002"/>
    </source>
</evidence>
<comment type="similarity">
    <text evidence="1 4">Belongs to the short-chain dehydrogenases/reductases (SDR) family.</text>
</comment>
<dbReference type="EMBL" id="JADGKB010000039">
    <property type="protein sequence ID" value="KAJ3257345.1"/>
    <property type="molecule type" value="Genomic_DNA"/>
</dbReference>
<evidence type="ECO:0000313" key="6">
    <source>
        <dbReference type="Proteomes" id="UP001210925"/>
    </source>
</evidence>
<dbReference type="PANTHER" id="PTHR43669">
    <property type="entry name" value="5-KETO-D-GLUCONATE 5-REDUCTASE"/>
    <property type="match status" value="1"/>
</dbReference>
<evidence type="ECO:0000313" key="5">
    <source>
        <dbReference type="EMBL" id="KAJ3257345.1"/>
    </source>
</evidence>
<gene>
    <name evidence="5" type="ORF">HK103_004565</name>
</gene>
<evidence type="ECO:0000256" key="2">
    <source>
        <dbReference type="ARBA" id="ARBA00022857"/>
    </source>
</evidence>
<keyword evidence="6" id="KW-1185">Reference proteome</keyword>
<dbReference type="AlphaFoldDB" id="A0AAD5Y3A1"/>
<dbReference type="Pfam" id="PF00106">
    <property type="entry name" value="adh_short"/>
    <property type="match status" value="1"/>
</dbReference>
<accession>A0AAD5Y3A1</accession>
<evidence type="ECO:0000256" key="1">
    <source>
        <dbReference type="ARBA" id="ARBA00006484"/>
    </source>
</evidence>
<dbReference type="GO" id="GO:0016491">
    <property type="term" value="F:oxidoreductase activity"/>
    <property type="evidence" value="ECO:0007669"/>
    <property type="project" value="UniProtKB-KW"/>
</dbReference>
<dbReference type="InterPro" id="IPR020904">
    <property type="entry name" value="Sc_DH/Rdtase_CS"/>
</dbReference>
<dbReference type="PRINTS" id="PR00080">
    <property type="entry name" value="SDRFAMILY"/>
</dbReference>
<name>A0AAD5Y3A1_9FUNG</name>
<dbReference type="SUPFAM" id="SSF51735">
    <property type="entry name" value="NAD(P)-binding Rossmann-fold domains"/>
    <property type="match status" value="1"/>
</dbReference>
<evidence type="ECO:0000256" key="4">
    <source>
        <dbReference type="RuleBase" id="RU000363"/>
    </source>
</evidence>
<organism evidence="5 6">
    <name type="scientific">Boothiomyces macroporosus</name>
    <dbReference type="NCBI Taxonomy" id="261099"/>
    <lineage>
        <taxon>Eukaryota</taxon>
        <taxon>Fungi</taxon>
        <taxon>Fungi incertae sedis</taxon>
        <taxon>Chytridiomycota</taxon>
        <taxon>Chytridiomycota incertae sedis</taxon>
        <taxon>Chytridiomycetes</taxon>
        <taxon>Rhizophydiales</taxon>
        <taxon>Terramycetaceae</taxon>
        <taxon>Boothiomyces</taxon>
    </lineage>
</organism>
<dbReference type="InterPro" id="IPR036291">
    <property type="entry name" value="NAD(P)-bd_dom_sf"/>
</dbReference>
<dbReference type="Proteomes" id="UP001210925">
    <property type="component" value="Unassembled WGS sequence"/>
</dbReference>
<evidence type="ECO:0008006" key="7">
    <source>
        <dbReference type="Google" id="ProtNLM"/>
    </source>
</evidence>
<dbReference type="PRINTS" id="PR00081">
    <property type="entry name" value="GDHRDH"/>
</dbReference>
<proteinExistence type="inferred from homology"/>
<reference evidence="5" key="1">
    <citation type="submission" date="2020-05" db="EMBL/GenBank/DDBJ databases">
        <title>Phylogenomic resolution of chytrid fungi.</title>
        <authorList>
            <person name="Stajich J.E."/>
            <person name="Amses K."/>
            <person name="Simmons R."/>
            <person name="Seto K."/>
            <person name="Myers J."/>
            <person name="Bonds A."/>
            <person name="Quandt C.A."/>
            <person name="Barry K."/>
            <person name="Liu P."/>
            <person name="Grigoriev I."/>
            <person name="Longcore J.E."/>
            <person name="James T.Y."/>
        </authorList>
    </citation>
    <scope>NUCLEOTIDE SEQUENCE</scope>
    <source>
        <strain evidence="5">PLAUS21</strain>
    </source>
</reference>